<feature type="domain" description="AMP-dependent synthetase/ligase" evidence="6">
    <location>
        <begin position="104"/>
        <end position="506"/>
    </location>
</feature>
<dbReference type="GO" id="GO:0016208">
    <property type="term" value="F:AMP binding"/>
    <property type="evidence" value="ECO:0007669"/>
    <property type="project" value="InterPro"/>
</dbReference>
<dbReference type="PANTHER" id="PTHR24095">
    <property type="entry name" value="ACETYL-COENZYME A SYNTHETASE"/>
    <property type="match status" value="1"/>
</dbReference>
<dbReference type="WBParaSite" id="Pan_g20224.t1">
    <property type="protein sequence ID" value="Pan_g20224.t1"/>
    <property type="gene ID" value="Pan_g20224"/>
</dbReference>
<dbReference type="InterPro" id="IPR042099">
    <property type="entry name" value="ANL_N_sf"/>
</dbReference>
<dbReference type="NCBIfam" id="TIGR02188">
    <property type="entry name" value="Ac_CoA_lig_AcsA"/>
    <property type="match status" value="1"/>
</dbReference>
<feature type="domain" description="AMP-binding enzyme C-terminal" evidence="7">
    <location>
        <begin position="560"/>
        <end position="640"/>
    </location>
</feature>
<keyword evidence="4 5" id="KW-0067">ATP-binding</keyword>
<dbReference type="InterPro" id="IPR020845">
    <property type="entry name" value="AMP-binding_CS"/>
</dbReference>
<organism evidence="9 10">
    <name type="scientific">Panagrellus redivivus</name>
    <name type="common">Microworm</name>
    <dbReference type="NCBI Taxonomy" id="6233"/>
    <lineage>
        <taxon>Eukaryota</taxon>
        <taxon>Metazoa</taxon>
        <taxon>Ecdysozoa</taxon>
        <taxon>Nematoda</taxon>
        <taxon>Chromadorea</taxon>
        <taxon>Rhabditida</taxon>
        <taxon>Tylenchina</taxon>
        <taxon>Panagrolaimomorpha</taxon>
        <taxon>Panagrolaimoidea</taxon>
        <taxon>Panagrolaimidae</taxon>
        <taxon>Panagrellus</taxon>
    </lineage>
</organism>
<dbReference type="SUPFAM" id="SSF56801">
    <property type="entry name" value="Acetyl-CoA synthetase-like"/>
    <property type="match status" value="1"/>
</dbReference>
<dbReference type="InterPro" id="IPR000873">
    <property type="entry name" value="AMP-dep_synth/lig_dom"/>
</dbReference>
<dbReference type="PANTHER" id="PTHR24095:SF244">
    <property type="entry name" value="ACETYL-COENZYME A SYNTHETASE"/>
    <property type="match status" value="1"/>
</dbReference>
<protein>
    <recommendedName>
        <fullName evidence="5">Acetyl-coenzyme A synthetase</fullName>
        <ecNumber evidence="5">6.2.1.1</ecNumber>
    </recommendedName>
</protein>
<dbReference type="GO" id="GO:0005524">
    <property type="term" value="F:ATP binding"/>
    <property type="evidence" value="ECO:0007669"/>
    <property type="project" value="UniProtKB-UniRule"/>
</dbReference>
<evidence type="ECO:0000256" key="1">
    <source>
        <dbReference type="ARBA" id="ARBA00006432"/>
    </source>
</evidence>
<dbReference type="Pfam" id="PF13193">
    <property type="entry name" value="AMP-binding_C"/>
    <property type="match status" value="1"/>
</dbReference>
<dbReference type="NCBIfam" id="NF001208">
    <property type="entry name" value="PRK00174.1"/>
    <property type="match status" value="1"/>
</dbReference>
<dbReference type="EC" id="6.2.1.1" evidence="5"/>
<comment type="similarity">
    <text evidence="1 5">Belongs to the ATP-dependent AMP-binding enzyme family.</text>
</comment>
<evidence type="ECO:0000256" key="4">
    <source>
        <dbReference type="ARBA" id="ARBA00022840"/>
    </source>
</evidence>
<comment type="catalytic activity">
    <reaction evidence="5">
        <text>acetate + ATP + CoA = acetyl-CoA + AMP + diphosphate</text>
        <dbReference type="Rhea" id="RHEA:23176"/>
        <dbReference type="ChEBI" id="CHEBI:30089"/>
        <dbReference type="ChEBI" id="CHEBI:30616"/>
        <dbReference type="ChEBI" id="CHEBI:33019"/>
        <dbReference type="ChEBI" id="CHEBI:57287"/>
        <dbReference type="ChEBI" id="CHEBI:57288"/>
        <dbReference type="ChEBI" id="CHEBI:456215"/>
        <dbReference type="EC" id="6.2.1.1"/>
    </reaction>
</comment>
<dbReference type="FunFam" id="3.40.50.12780:FF:000001">
    <property type="entry name" value="Acetyl-coenzyme A synthetase"/>
    <property type="match status" value="1"/>
</dbReference>
<name>A0A7E4VGH2_PANRE</name>
<keyword evidence="9" id="KW-1185">Reference proteome</keyword>
<dbReference type="Pfam" id="PF16177">
    <property type="entry name" value="ACAS_N"/>
    <property type="match status" value="1"/>
</dbReference>
<reference evidence="10" key="2">
    <citation type="submission" date="2020-10" db="UniProtKB">
        <authorList>
            <consortium name="WormBaseParasite"/>
        </authorList>
    </citation>
    <scope>IDENTIFICATION</scope>
</reference>
<evidence type="ECO:0000256" key="3">
    <source>
        <dbReference type="ARBA" id="ARBA00022741"/>
    </source>
</evidence>
<dbReference type="PROSITE" id="PS00455">
    <property type="entry name" value="AMP_BINDING"/>
    <property type="match status" value="1"/>
</dbReference>
<dbReference type="InterPro" id="IPR025110">
    <property type="entry name" value="AMP-bd_C"/>
</dbReference>
<dbReference type="Pfam" id="PF00501">
    <property type="entry name" value="AMP-binding"/>
    <property type="match status" value="1"/>
</dbReference>
<dbReference type="InterPro" id="IPR045851">
    <property type="entry name" value="AMP-bd_C_sf"/>
</dbReference>
<evidence type="ECO:0000259" key="8">
    <source>
        <dbReference type="Pfam" id="PF16177"/>
    </source>
</evidence>
<proteinExistence type="inferred from homology"/>
<accession>A0A7E4VGH2</accession>
<feature type="domain" description="Acetyl-coenzyme A synthetase N-terminal" evidence="8">
    <location>
        <begin position="37"/>
        <end position="96"/>
    </location>
</feature>
<dbReference type="AlphaFoldDB" id="A0A7E4VGH2"/>
<reference evidence="9" key="1">
    <citation type="journal article" date="2013" name="Genetics">
        <title>The draft genome and transcriptome of Panagrellus redivivus are shaped by the harsh demands of a free-living lifestyle.</title>
        <authorList>
            <person name="Srinivasan J."/>
            <person name="Dillman A.R."/>
            <person name="Macchietto M.G."/>
            <person name="Heikkinen L."/>
            <person name="Lakso M."/>
            <person name="Fracchia K.M."/>
            <person name="Antoshechkin I."/>
            <person name="Mortazavi A."/>
            <person name="Wong G."/>
            <person name="Sternberg P.W."/>
        </authorList>
    </citation>
    <scope>NUCLEOTIDE SEQUENCE [LARGE SCALE GENOMIC DNA]</scope>
    <source>
        <strain evidence="9">MT8872</strain>
    </source>
</reference>
<keyword evidence="3 5" id="KW-0547">Nucleotide-binding</keyword>
<dbReference type="InterPro" id="IPR032387">
    <property type="entry name" value="ACAS_N"/>
</dbReference>
<dbReference type="Gene3D" id="3.40.50.12780">
    <property type="entry name" value="N-terminal domain of ligase-like"/>
    <property type="match status" value="1"/>
</dbReference>
<dbReference type="GO" id="GO:0019427">
    <property type="term" value="P:acetyl-CoA biosynthetic process from acetate"/>
    <property type="evidence" value="ECO:0007669"/>
    <property type="project" value="InterPro"/>
</dbReference>
<dbReference type="Proteomes" id="UP000492821">
    <property type="component" value="Unassembled WGS sequence"/>
</dbReference>
<dbReference type="GO" id="GO:0003987">
    <property type="term" value="F:acetate-CoA ligase activity"/>
    <property type="evidence" value="ECO:0007669"/>
    <property type="project" value="UniProtKB-UniRule"/>
</dbReference>
<evidence type="ECO:0000313" key="9">
    <source>
        <dbReference type="Proteomes" id="UP000492821"/>
    </source>
</evidence>
<sequence>MSDSTVKFNLNGHDHDDVFEAPLSLAAHANIPSISTYHDLYEESIKNPKIFWSKVAAHLHFETPSENGLEWNFDKRKGEVFVNFMRGARTNLSYNCLDRIIQKGHGQKIAYKWEGNCEHDDFEITYQELHEKVVAFAKVLRSRGVRKGDVVAIYMPMIIELPVAMLACSRIGAIHSVIFAGFSSDSLAKRIVVAGCKVLVTVDGFFRGNKFIALKGLAEEAVRLAGVDGHPIDAVVWLEHLKRAKVPAGAKVSDVTLDAGALTWDAAVKEAASLEDVIEWVESEDPLFILYTSGSTGTPKGIVHTTSGYMVYAYETMRNSFDVHAETDVYWCMADCGWITGHTYGVYGPLLNGVTSVIFEGVPSYPQSNRIWAIVEKYGVTKLYTSPTAVRSLMAFSTDLVTQHDRSTLQVIGTVGEPINPAAWKWLYNVAGDGKCAIIDTYWQTETGGHIIAPLPGATATKPGSATLPCVGVVPQLVDNDGAVLEGPNEGNLVLAQPWPGMMRTVWGDHTRYVNTYFSSFPGLYSTGDGARRDEDGYYWITGRSDDLMNVSGHLLSTAEIESALTAHELVVEAAVVAAPHDIKGQTPYCFVTLGKQTQLDNKIIAELQQIVRTKIGAIAMPAATDIQLTPTLPKTRSGKITRRILRKIAEGDQGAHLGDLSTLVDESVIKTLWAGRFRLYTKSG</sequence>
<dbReference type="InterPro" id="IPR011904">
    <property type="entry name" value="Ac_CoA_lig"/>
</dbReference>
<dbReference type="Gene3D" id="3.30.300.30">
    <property type="match status" value="1"/>
</dbReference>
<evidence type="ECO:0000313" key="10">
    <source>
        <dbReference type="WBParaSite" id="Pan_g20224.t1"/>
    </source>
</evidence>
<evidence type="ECO:0000259" key="6">
    <source>
        <dbReference type="Pfam" id="PF00501"/>
    </source>
</evidence>
<evidence type="ECO:0000256" key="5">
    <source>
        <dbReference type="RuleBase" id="RU361147"/>
    </source>
</evidence>
<evidence type="ECO:0000256" key="2">
    <source>
        <dbReference type="ARBA" id="ARBA00022598"/>
    </source>
</evidence>
<keyword evidence="2 5" id="KW-0436">Ligase</keyword>
<evidence type="ECO:0000259" key="7">
    <source>
        <dbReference type="Pfam" id="PF13193"/>
    </source>
</evidence>